<dbReference type="RefSeq" id="WP_309311579.1">
    <property type="nucleotide sequence ID" value="NZ_CP133592.1"/>
</dbReference>
<gene>
    <name evidence="1" type="ORF">RE474_03390</name>
</gene>
<dbReference type="GeneID" id="84231729"/>
<sequence length="215" mass="25370">MLKALKETSDKLKDLPMYVYIAYLDDFVLSVTRDVYENKKLVLSFEFTILQCKDKIAINTIEIEKDIIKMIKQHSKAWKDEKVMFGINLFFQTNQNLNLGEWFDITDLFCGFSHLEEIIEDLRNFDLLLGSFDPDIIYIIAQNNNDLLNLFYEGLNSKINQVEFNSDMKPSEIETYIYDALNYTQMRDKAEYMSTDIRKRVDDLRKEIAVHVLAK</sequence>
<protein>
    <submittedName>
        <fullName evidence="1">Uncharacterized protein</fullName>
    </submittedName>
</protein>
<accession>A0AA51ULI1</accession>
<keyword evidence="2" id="KW-1185">Reference proteome</keyword>
<dbReference type="EMBL" id="CP133592">
    <property type="protein sequence ID" value="WMW25776.1"/>
    <property type="molecule type" value="Genomic_DNA"/>
</dbReference>
<dbReference type="Proteomes" id="UP001182908">
    <property type="component" value="Chromosome"/>
</dbReference>
<dbReference type="KEGG" id="mseb:RE474_03390"/>
<proteinExistence type="predicted"/>
<name>A0AA51ULI1_9EURY</name>
<evidence type="ECO:0000313" key="1">
    <source>
        <dbReference type="EMBL" id="WMW25776.1"/>
    </source>
</evidence>
<evidence type="ECO:0000313" key="2">
    <source>
        <dbReference type="Proteomes" id="UP001182908"/>
    </source>
</evidence>
<dbReference type="AlphaFoldDB" id="A0AA51ULI1"/>
<organism evidence="1 2">
    <name type="scientific">Methanolobus sediminis</name>
    <dbReference type="NCBI Taxonomy" id="3072978"/>
    <lineage>
        <taxon>Archaea</taxon>
        <taxon>Methanobacteriati</taxon>
        <taxon>Methanobacteriota</taxon>
        <taxon>Stenosarchaea group</taxon>
        <taxon>Methanomicrobia</taxon>
        <taxon>Methanosarcinales</taxon>
        <taxon>Methanosarcinaceae</taxon>
        <taxon>Methanolobus</taxon>
    </lineage>
</organism>
<reference evidence="1 2" key="1">
    <citation type="submission" date="2023-08" db="EMBL/GenBank/DDBJ databases">
        <title>Methanolobus mangrovi sp. nov. and Methanolobus sediminis sp. nov, two novel methylotrophic methanogens isolated from mangrove sediments in China.</title>
        <authorList>
            <person name="Zhou J."/>
        </authorList>
    </citation>
    <scope>NUCLEOTIDE SEQUENCE [LARGE SCALE GENOMIC DNA]</scope>
    <source>
        <strain evidence="1 2">FTZ6</strain>
    </source>
</reference>